<dbReference type="FunFam" id="2.40.50.140:FF:000020">
    <property type="entry name" value="60S ribosomal protein L2"/>
    <property type="match status" value="1"/>
</dbReference>
<sequence length="251" mass="26919">MGHIVRVQRRGNGSVFQAHTHHRVGPAKFRALDAAERTSVISGMVKEIIHDPGRGAPLAKLIYKKAEGQGFDSALVIAPEGIHTGQFIKCGAQADLHIGNILPLAQIPEGTEICNVEHRPGDGGRYGRCSGDSCRVIGHTENYTRIQLPSGRKALVSNICRATLGIVAGGGRPEKPLLKAGNVHYKYKAKRHTWPIVCGIKMNPVDHRHGGGSHQHMGAPGTVARSARPGQKLGLIASRRTGHRRGTVNLA</sequence>
<evidence type="ECO:0000259" key="4">
    <source>
        <dbReference type="SMART" id="SM01382"/>
    </source>
</evidence>
<dbReference type="InterPro" id="IPR008991">
    <property type="entry name" value="Translation_prot_SH3-like_sf"/>
</dbReference>
<dbReference type="PIRSF" id="PIRSF002158">
    <property type="entry name" value="Ribosomal_L2"/>
    <property type="match status" value="1"/>
</dbReference>
<evidence type="ECO:0000256" key="3">
    <source>
        <dbReference type="ARBA" id="ARBA00023274"/>
    </source>
</evidence>
<dbReference type="AlphaFoldDB" id="Q76KS9"/>
<dbReference type="FunFam" id="2.30.30.30:FF:000006">
    <property type="entry name" value="60S ribosomal protein L8"/>
    <property type="match status" value="1"/>
</dbReference>
<protein>
    <submittedName>
        <fullName evidence="6">Ribosomal protein L8</fullName>
    </submittedName>
</protein>
<evidence type="ECO:0000313" key="6">
    <source>
        <dbReference type="EMBL" id="BAD10930.1"/>
    </source>
</evidence>
<feature type="domain" description="Large ribosomal subunit protein uL2 RNA-binding" evidence="5">
    <location>
        <begin position="11"/>
        <end position="90"/>
    </location>
</feature>
<dbReference type="InterPro" id="IPR022669">
    <property type="entry name" value="Ribosomal_uL2_C"/>
</dbReference>
<dbReference type="SUPFAM" id="SSF50104">
    <property type="entry name" value="Translation proteins SH3-like domain"/>
    <property type="match status" value="1"/>
</dbReference>
<dbReference type="InterPro" id="IPR014722">
    <property type="entry name" value="Rib_uL2_dom2"/>
</dbReference>
<evidence type="ECO:0000256" key="2">
    <source>
        <dbReference type="ARBA" id="ARBA00022980"/>
    </source>
</evidence>
<name>Q76KS9_TRIVA</name>
<dbReference type="GO" id="GO:0003723">
    <property type="term" value="F:RNA binding"/>
    <property type="evidence" value="ECO:0007669"/>
    <property type="project" value="InterPro"/>
</dbReference>
<dbReference type="Pfam" id="PF00181">
    <property type="entry name" value="Ribosomal_L2_N"/>
    <property type="match status" value="1"/>
</dbReference>
<dbReference type="VEuPathDB" id="TrichDB:TVAGG3_0477680"/>
<dbReference type="Gene3D" id="2.40.50.140">
    <property type="entry name" value="Nucleic acid-binding proteins"/>
    <property type="match status" value="1"/>
</dbReference>
<feature type="domain" description="Large ribosomal subunit protein uL2 C-terminal" evidence="4">
    <location>
        <begin position="96"/>
        <end position="229"/>
    </location>
</feature>
<organism evidence="6">
    <name type="scientific">Trichomonas vaginalis</name>
    <dbReference type="NCBI Taxonomy" id="5722"/>
    <lineage>
        <taxon>Eukaryota</taxon>
        <taxon>Metamonada</taxon>
        <taxon>Parabasalia</taxon>
        <taxon>Trichomonadida</taxon>
        <taxon>Trichomonadidae</taxon>
        <taxon>Trichomonas</taxon>
    </lineage>
</organism>
<proteinExistence type="inferred from homology"/>
<dbReference type="InterPro" id="IPR012340">
    <property type="entry name" value="NA-bd_OB-fold"/>
</dbReference>
<dbReference type="GO" id="GO:0003735">
    <property type="term" value="F:structural constituent of ribosome"/>
    <property type="evidence" value="ECO:0007669"/>
    <property type="project" value="InterPro"/>
</dbReference>
<dbReference type="PANTHER" id="PTHR13691:SF16">
    <property type="entry name" value="LARGE RIBOSOMAL SUBUNIT PROTEIN UL2"/>
    <property type="match status" value="1"/>
</dbReference>
<dbReference type="GO" id="GO:0002181">
    <property type="term" value="P:cytoplasmic translation"/>
    <property type="evidence" value="ECO:0007669"/>
    <property type="project" value="TreeGrafter"/>
</dbReference>
<reference evidence="6" key="1">
    <citation type="journal article" date="2004" name="J. Mol. Evol.">
        <title>Comparative analysis of the ribosomal components of the hydrogenosome-containing protist, Trichomonas vaginalis.</title>
        <authorList>
            <person name="Arisue N."/>
            <person name="Maki Y."/>
            <person name="Yoshida H."/>
            <person name="Wada A."/>
            <person name="Sanchez L.B."/>
            <person name="Muller M."/>
            <person name="Hashimoto T."/>
        </authorList>
    </citation>
    <scope>NUCLEOTIDE SEQUENCE</scope>
    <source>
        <strain evidence="6">C-1:NIH</strain>
    </source>
</reference>
<dbReference type="NCBIfam" id="NF007180">
    <property type="entry name" value="PRK09612.1"/>
    <property type="match status" value="1"/>
</dbReference>
<dbReference type="Gene3D" id="4.10.950.10">
    <property type="entry name" value="Ribosomal protein L2, domain 3"/>
    <property type="match status" value="1"/>
</dbReference>
<keyword evidence="2 6" id="KW-0689">Ribosomal protein</keyword>
<dbReference type="SUPFAM" id="SSF50249">
    <property type="entry name" value="Nucleic acid-binding proteins"/>
    <property type="match status" value="1"/>
</dbReference>
<dbReference type="InterPro" id="IPR014726">
    <property type="entry name" value="Ribosomal_uL2_dom3"/>
</dbReference>
<accession>Q76KS9</accession>
<dbReference type="Gene3D" id="2.30.30.30">
    <property type="match status" value="1"/>
</dbReference>
<dbReference type="InterPro" id="IPR023672">
    <property type="entry name" value="Ribosomal_uL2_arc_euk"/>
</dbReference>
<dbReference type="PANTHER" id="PTHR13691">
    <property type="entry name" value="RIBOSOMAL PROTEIN L2"/>
    <property type="match status" value="1"/>
</dbReference>
<dbReference type="SMART" id="SM01383">
    <property type="entry name" value="Ribosomal_L2"/>
    <property type="match status" value="1"/>
</dbReference>
<dbReference type="GO" id="GO:0022625">
    <property type="term" value="C:cytosolic large ribosomal subunit"/>
    <property type="evidence" value="ECO:0007669"/>
    <property type="project" value="TreeGrafter"/>
</dbReference>
<evidence type="ECO:0000259" key="5">
    <source>
        <dbReference type="SMART" id="SM01383"/>
    </source>
</evidence>
<keyword evidence="3" id="KW-0687">Ribonucleoprotein</keyword>
<dbReference type="InterPro" id="IPR002171">
    <property type="entry name" value="Ribosomal_uL2"/>
</dbReference>
<dbReference type="VEuPathDB" id="TrichDB:TVAG_104490"/>
<dbReference type="EMBL" id="AB089487">
    <property type="protein sequence ID" value="BAD10930.1"/>
    <property type="molecule type" value="Genomic_DNA"/>
</dbReference>
<evidence type="ECO:0000256" key="1">
    <source>
        <dbReference type="ARBA" id="ARBA00005636"/>
    </source>
</evidence>
<dbReference type="Pfam" id="PF03947">
    <property type="entry name" value="Ribosomal_L2_C"/>
    <property type="match status" value="1"/>
</dbReference>
<dbReference type="SMART" id="SM01382">
    <property type="entry name" value="Ribosomal_L2_C"/>
    <property type="match status" value="1"/>
</dbReference>
<dbReference type="FunFam" id="4.10.950.10:FF:000002">
    <property type="entry name" value="60S ribosomal protein L2"/>
    <property type="match status" value="1"/>
</dbReference>
<comment type="similarity">
    <text evidence="1">Belongs to the universal ribosomal protein uL2 family.</text>
</comment>
<dbReference type="InterPro" id="IPR022666">
    <property type="entry name" value="Ribosomal_uL2_RNA-bd_dom"/>
</dbReference>